<dbReference type="Gene3D" id="3.90.75.20">
    <property type="match status" value="1"/>
</dbReference>
<dbReference type="InterPro" id="IPR044925">
    <property type="entry name" value="His-Me_finger_sf"/>
</dbReference>
<name>A0A3T2WI74_SALET</name>
<organism evidence="2">
    <name type="scientific">Salmonella enterica subsp. enterica serovar Orion</name>
    <dbReference type="NCBI Taxonomy" id="399586"/>
    <lineage>
        <taxon>Bacteria</taxon>
        <taxon>Pseudomonadati</taxon>
        <taxon>Pseudomonadota</taxon>
        <taxon>Gammaproteobacteria</taxon>
        <taxon>Enterobacterales</taxon>
        <taxon>Enterobacteriaceae</taxon>
        <taxon>Salmonella</taxon>
    </lineage>
</organism>
<dbReference type="EMBL" id="DAAHJA010000009">
    <property type="protein sequence ID" value="HAB6308750.1"/>
    <property type="molecule type" value="Genomic_DNA"/>
</dbReference>
<reference evidence="2" key="1">
    <citation type="journal article" date="2018" name="Genome Biol.">
        <title>SKESA: strategic k-mer extension for scrupulous assemblies.</title>
        <authorList>
            <person name="Souvorov A."/>
            <person name="Agarwala R."/>
            <person name="Lipman D.J."/>
        </authorList>
    </citation>
    <scope>NUCLEOTIDE SEQUENCE</scope>
    <source>
        <strain evidence="2">Salmonella enterica</strain>
    </source>
</reference>
<gene>
    <name evidence="2" type="ORF">GB401_17155</name>
</gene>
<dbReference type="SUPFAM" id="SSF54060">
    <property type="entry name" value="His-Me finger endonucleases"/>
    <property type="match status" value="1"/>
</dbReference>
<dbReference type="Pfam" id="PF13392">
    <property type="entry name" value="HNH_3"/>
    <property type="match status" value="1"/>
</dbReference>
<evidence type="ECO:0000313" key="2">
    <source>
        <dbReference type="EMBL" id="HAB6308750.1"/>
    </source>
</evidence>
<reference evidence="2" key="2">
    <citation type="submission" date="2019-10" db="EMBL/GenBank/DDBJ databases">
        <authorList>
            <consortium name="NCBI Pathogen Detection Project"/>
        </authorList>
    </citation>
    <scope>NUCLEOTIDE SEQUENCE</scope>
    <source>
        <strain evidence="2">Salmonella enterica</strain>
    </source>
</reference>
<sequence length="175" mass="19924">MGLLTKGNNMKKLSIDEIRSLFSYNPDTGILTAINRTRRTDLNGKPVGCPHGNGYLDVRVGNKLYYVHRLCWAHYYGEFTDLIDHINGNKSDNRIANLRAANKKMNGLNRGIDKDNSSGFKGVTFRVDTKNYMWQFVIDGKRYTKSGFPTAEEAYNHKLKFIDALQHSASDFLKP</sequence>
<comment type="caution">
    <text evidence="2">The sequence shown here is derived from an EMBL/GenBank/DDBJ whole genome shotgun (WGS) entry which is preliminary data.</text>
</comment>
<dbReference type="InterPro" id="IPR003615">
    <property type="entry name" value="HNH_nuc"/>
</dbReference>
<protein>
    <submittedName>
        <fullName evidence="2">HNH endonuclease</fullName>
    </submittedName>
</protein>
<dbReference type="GO" id="GO:0004519">
    <property type="term" value="F:endonuclease activity"/>
    <property type="evidence" value="ECO:0007669"/>
    <property type="project" value="UniProtKB-KW"/>
</dbReference>
<evidence type="ECO:0000259" key="1">
    <source>
        <dbReference type="Pfam" id="PF13392"/>
    </source>
</evidence>
<keyword evidence="2" id="KW-0540">Nuclease</keyword>
<accession>A0A3T2WI74</accession>
<keyword evidence="2" id="KW-0255">Endonuclease</keyword>
<proteinExistence type="predicted"/>
<feature type="domain" description="HNH nuclease" evidence="1">
    <location>
        <begin position="65"/>
        <end position="107"/>
    </location>
</feature>
<keyword evidence="2" id="KW-0378">Hydrolase</keyword>
<dbReference type="AlphaFoldDB" id="A0A3T2WI74"/>